<protein>
    <submittedName>
        <fullName evidence="1">Uncharacterized protein</fullName>
    </submittedName>
</protein>
<evidence type="ECO:0000313" key="1">
    <source>
        <dbReference type="EMBL" id="OAQ65826.1"/>
    </source>
</evidence>
<dbReference type="RefSeq" id="XP_018142913.1">
    <property type="nucleotide sequence ID" value="XM_018286322.1"/>
</dbReference>
<name>A0A179FJR1_METCM</name>
<reference evidence="1 2" key="1">
    <citation type="journal article" date="2016" name="PLoS Pathog.">
        <title>Biosynthesis of antibiotic leucinostatins in bio-control fungus Purpureocillium lilacinum and their inhibition on phytophthora revealed by genome mining.</title>
        <authorList>
            <person name="Wang G."/>
            <person name="Liu Z."/>
            <person name="Lin R."/>
            <person name="Li E."/>
            <person name="Mao Z."/>
            <person name="Ling J."/>
            <person name="Yang Y."/>
            <person name="Yin W.B."/>
            <person name="Xie B."/>
        </authorList>
    </citation>
    <scope>NUCLEOTIDE SEQUENCE [LARGE SCALE GENOMIC DNA]</scope>
    <source>
        <strain evidence="1">170</strain>
    </source>
</reference>
<proteinExistence type="predicted"/>
<evidence type="ECO:0000313" key="2">
    <source>
        <dbReference type="Proteomes" id="UP000078397"/>
    </source>
</evidence>
<keyword evidence="2" id="KW-1185">Reference proteome</keyword>
<comment type="caution">
    <text evidence="1">The sequence shown here is derived from an EMBL/GenBank/DDBJ whole genome shotgun (WGS) entry which is preliminary data.</text>
</comment>
<accession>A0A179FJR1</accession>
<dbReference type="GeneID" id="28850316"/>
<organism evidence="1 2">
    <name type="scientific">Pochonia chlamydosporia 170</name>
    <dbReference type="NCBI Taxonomy" id="1380566"/>
    <lineage>
        <taxon>Eukaryota</taxon>
        <taxon>Fungi</taxon>
        <taxon>Dikarya</taxon>
        <taxon>Ascomycota</taxon>
        <taxon>Pezizomycotina</taxon>
        <taxon>Sordariomycetes</taxon>
        <taxon>Hypocreomycetidae</taxon>
        <taxon>Hypocreales</taxon>
        <taxon>Clavicipitaceae</taxon>
        <taxon>Pochonia</taxon>
    </lineage>
</organism>
<dbReference type="EMBL" id="LSBJ02000004">
    <property type="protein sequence ID" value="OAQ65826.1"/>
    <property type="molecule type" value="Genomic_DNA"/>
</dbReference>
<dbReference type="KEGG" id="pchm:VFPPC_07472"/>
<dbReference type="Proteomes" id="UP000078397">
    <property type="component" value="Unassembled WGS sequence"/>
</dbReference>
<sequence length="91" mass="10506">MSGQYQPFVLADVVYDDVGVVSQRSGAEGADCSNEWTVLIQDGQAKRQAQLQLWWSKCLLLQVSLQCDIRSTSYALYLIRKRWNMIRMMMI</sequence>
<dbReference type="AlphaFoldDB" id="A0A179FJR1"/>
<gene>
    <name evidence="1" type="ORF">VFPPC_07472</name>
</gene>